<dbReference type="SUPFAM" id="SSF55729">
    <property type="entry name" value="Acyl-CoA N-acyltransferases (Nat)"/>
    <property type="match status" value="1"/>
</dbReference>
<dbReference type="Proteomes" id="UP000602745">
    <property type="component" value="Unassembled WGS sequence"/>
</dbReference>
<sequence length="168" mass="18358">MTDTAPGYTFHQLSEDDLTLFKALLRLFGEAFDDLPTYQDAVPSDGYLARLLAGSQFIALTAISGDDVVGGLAAYELMKFERERSEIYIYDLAVAENHRRRGVATGLIEALQRIASERGAYVIFVQADPPDAPAVALYEGLGTREEVYHYDIAVGEGSGSGHPPRRQG</sequence>
<accession>A0A8J2VX97</accession>
<dbReference type="CDD" id="cd04301">
    <property type="entry name" value="NAT_SF"/>
    <property type="match status" value="1"/>
</dbReference>
<dbReference type="RefSeq" id="WP_188408985.1">
    <property type="nucleotide sequence ID" value="NZ_BMCP01000001.1"/>
</dbReference>
<protein>
    <recommendedName>
        <fullName evidence="1">N-acetyltransferase domain-containing protein</fullName>
    </recommendedName>
</protein>
<name>A0A8J2VX97_9RHOB</name>
<dbReference type="GO" id="GO:0016747">
    <property type="term" value="F:acyltransferase activity, transferring groups other than amino-acyl groups"/>
    <property type="evidence" value="ECO:0007669"/>
    <property type="project" value="InterPro"/>
</dbReference>
<dbReference type="Pfam" id="PF00583">
    <property type="entry name" value="Acetyltransf_1"/>
    <property type="match status" value="1"/>
</dbReference>
<dbReference type="PROSITE" id="PS51186">
    <property type="entry name" value="GNAT"/>
    <property type="match status" value="1"/>
</dbReference>
<comment type="caution">
    <text evidence="2">The sequence shown here is derived from an EMBL/GenBank/DDBJ whole genome shotgun (WGS) entry which is preliminary data.</text>
</comment>
<reference evidence="2" key="2">
    <citation type="submission" date="2020-09" db="EMBL/GenBank/DDBJ databases">
        <authorList>
            <person name="Sun Q."/>
            <person name="Sedlacek I."/>
        </authorList>
    </citation>
    <scope>NUCLEOTIDE SEQUENCE</scope>
    <source>
        <strain evidence="2">CCM 7684</strain>
    </source>
</reference>
<dbReference type="InterPro" id="IPR000182">
    <property type="entry name" value="GNAT_dom"/>
</dbReference>
<keyword evidence="3" id="KW-1185">Reference proteome</keyword>
<reference evidence="2" key="1">
    <citation type="journal article" date="2014" name="Int. J. Syst. Evol. Microbiol.">
        <title>Complete genome sequence of Corynebacterium casei LMG S-19264T (=DSM 44701T), isolated from a smear-ripened cheese.</title>
        <authorList>
            <consortium name="US DOE Joint Genome Institute (JGI-PGF)"/>
            <person name="Walter F."/>
            <person name="Albersmeier A."/>
            <person name="Kalinowski J."/>
            <person name="Ruckert C."/>
        </authorList>
    </citation>
    <scope>NUCLEOTIDE SEQUENCE</scope>
    <source>
        <strain evidence="2">CCM 7684</strain>
    </source>
</reference>
<feature type="domain" description="N-acetyltransferase" evidence="1">
    <location>
        <begin position="8"/>
        <end position="166"/>
    </location>
</feature>
<proteinExistence type="predicted"/>
<dbReference type="EMBL" id="BMCP01000001">
    <property type="protein sequence ID" value="GGE38168.1"/>
    <property type="molecule type" value="Genomic_DNA"/>
</dbReference>
<dbReference type="AlphaFoldDB" id="A0A8J2VX97"/>
<evidence type="ECO:0000313" key="2">
    <source>
        <dbReference type="EMBL" id="GGE38168.1"/>
    </source>
</evidence>
<evidence type="ECO:0000259" key="1">
    <source>
        <dbReference type="PROSITE" id="PS51186"/>
    </source>
</evidence>
<evidence type="ECO:0000313" key="3">
    <source>
        <dbReference type="Proteomes" id="UP000602745"/>
    </source>
</evidence>
<dbReference type="Gene3D" id="3.40.630.30">
    <property type="match status" value="1"/>
</dbReference>
<gene>
    <name evidence="2" type="ORF">GCM10007276_14470</name>
</gene>
<dbReference type="NCBIfam" id="NF033083">
    <property type="entry name" value="AAC_3_I"/>
    <property type="match status" value="1"/>
</dbReference>
<dbReference type="InterPro" id="IPR016181">
    <property type="entry name" value="Acyl_CoA_acyltransferase"/>
</dbReference>
<organism evidence="2 3">
    <name type="scientific">Agaricicola taiwanensis</name>
    <dbReference type="NCBI Taxonomy" id="591372"/>
    <lineage>
        <taxon>Bacteria</taxon>
        <taxon>Pseudomonadati</taxon>
        <taxon>Pseudomonadota</taxon>
        <taxon>Alphaproteobacteria</taxon>
        <taxon>Rhodobacterales</taxon>
        <taxon>Paracoccaceae</taxon>
        <taxon>Agaricicola</taxon>
    </lineage>
</organism>